<dbReference type="AlphaFoldDB" id="A0A9D4TU56"/>
<name>A0A9D4TU56_CHLVU</name>
<organism evidence="3 4">
    <name type="scientific">Chlorella vulgaris</name>
    <name type="common">Green alga</name>
    <dbReference type="NCBI Taxonomy" id="3077"/>
    <lineage>
        <taxon>Eukaryota</taxon>
        <taxon>Viridiplantae</taxon>
        <taxon>Chlorophyta</taxon>
        <taxon>core chlorophytes</taxon>
        <taxon>Trebouxiophyceae</taxon>
        <taxon>Chlorellales</taxon>
        <taxon>Chlorellaceae</taxon>
        <taxon>Chlorella clade</taxon>
        <taxon>Chlorella</taxon>
    </lineage>
</organism>
<dbReference type="Gene3D" id="3.40.50.2000">
    <property type="entry name" value="Glycogen Phosphorylase B"/>
    <property type="match status" value="3"/>
</dbReference>
<proteinExistence type="predicted"/>
<evidence type="ECO:0000259" key="2">
    <source>
        <dbReference type="Pfam" id="PF06722"/>
    </source>
</evidence>
<keyword evidence="4" id="KW-1185">Reference proteome</keyword>
<dbReference type="PANTHER" id="PTHR48050:SF13">
    <property type="entry name" value="STEROL 3-BETA-GLUCOSYLTRANSFERASE UGT80A2"/>
    <property type="match status" value="1"/>
</dbReference>
<evidence type="ECO:0000259" key="1">
    <source>
        <dbReference type="Pfam" id="PF03033"/>
    </source>
</evidence>
<evidence type="ECO:0008006" key="5">
    <source>
        <dbReference type="Google" id="ProtNLM"/>
    </source>
</evidence>
<feature type="domain" description="Erythromycin biosynthesis protein CIII-like C-terminal" evidence="2">
    <location>
        <begin position="409"/>
        <end position="519"/>
    </location>
</feature>
<reference evidence="3" key="2">
    <citation type="submission" date="2020-11" db="EMBL/GenBank/DDBJ databases">
        <authorList>
            <person name="Cecchin M."/>
            <person name="Marcolungo L."/>
            <person name="Rossato M."/>
            <person name="Girolomoni L."/>
            <person name="Cosentino E."/>
            <person name="Cuine S."/>
            <person name="Li-Beisson Y."/>
            <person name="Delledonne M."/>
            <person name="Ballottari M."/>
        </authorList>
    </citation>
    <scope>NUCLEOTIDE SEQUENCE</scope>
    <source>
        <strain evidence="3">211/11P</strain>
        <tissue evidence="3">Whole cell</tissue>
    </source>
</reference>
<dbReference type="Proteomes" id="UP001055712">
    <property type="component" value="Unassembled WGS sequence"/>
</dbReference>
<dbReference type="GO" id="GO:0005975">
    <property type="term" value="P:carbohydrate metabolic process"/>
    <property type="evidence" value="ECO:0007669"/>
    <property type="project" value="InterPro"/>
</dbReference>
<dbReference type="Pfam" id="PF03033">
    <property type="entry name" value="Glyco_transf_28"/>
    <property type="match status" value="1"/>
</dbReference>
<protein>
    <recommendedName>
        <fullName evidence="5">Glycosyltransferase family 28 N-terminal domain-containing protein</fullName>
    </recommendedName>
</protein>
<dbReference type="InterPro" id="IPR004276">
    <property type="entry name" value="GlycoTrans_28_N"/>
</dbReference>
<evidence type="ECO:0000313" key="3">
    <source>
        <dbReference type="EMBL" id="KAI3434705.1"/>
    </source>
</evidence>
<reference evidence="3" key="1">
    <citation type="journal article" date="2019" name="Plant J.">
        <title>Chlorella vulgaris genome assembly and annotation reveals the molecular basis for metabolic acclimation to high light conditions.</title>
        <authorList>
            <person name="Cecchin M."/>
            <person name="Marcolungo L."/>
            <person name="Rossato M."/>
            <person name="Girolomoni L."/>
            <person name="Cosentino E."/>
            <person name="Cuine S."/>
            <person name="Li-Beisson Y."/>
            <person name="Delledonne M."/>
            <person name="Ballottari M."/>
        </authorList>
    </citation>
    <scope>NUCLEOTIDE SEQUENCE</scope>
    <source>
        <strain evidence="3">211/11P</strain>
    </source>
</reference>
<dbReference type="EMBL" id="SIDB01000003">
    <property type="protein sequence ID" value="KAI3434705.1"/>
    <property type="molecule type" value="Genomic_DNA"/>
</dbReference>
<dbReference type="SUPFAM" id="SSF53756">
    <property type="entry name" value="UDP-Glycosyltransferase/glycogen phosphorylase"/>
    <property type="match status" value="1"/>
</dbReference>
<sequence>MADTAITGLAVAIEPSQPRQRTIVITAMGTRGDVQPFVALGLFLQQERGWKVLLAVPPEYRSFVEAYGLEADDIGISLQHAVSASPQGRALRTAGALTAFQATRDFFRLPLLESWFASVRHQLLQLRPDVLLLSGFVAMSGAGALPQLLGLPTRIILAYTIPMSPTADFGMPLAGTGFTAPAAWLNRLQWEALGAGVSRRLHNPRAQQIVDEAVADAATAGSCKHSISPCDSSCSSAGSSSPTSTFSDGATRRIVLGRNLIPSPATTIYIYSSALLPKPADWPAQSHVVGPLLLRRCQAPESGAAGAGVGLPAALQDYLDAATRAQLPVVYIGLGSMLGTVFEADEVRRLVGCMQTAVVAAAARVPLCAVIHTALVPGSSDKAEAAAAAETQAEGSGSRLAGPHTRAGQQLPTFMLLTTPVPHELLLPQVDFCIHHGGAGTTQAALLAGKPSLVVPCVPSSDQSFWADLVHRRGLGPSWFPVRRLTAERLAAGIEEGMLNLRQYTAAAEALAVEMAGEDGVAAAAKAIEAELAGA</sequence>
<dbReference type="Pfam" id="PF06722">
    <property type="entry name" value="EryCIII-like_C"/>
    <property type="match status" value="1"/>
</dbReference>
<evidence type="ECO:0000313" key="4">
    <source>
        <dbReference type="Proteomes" id="UP001055712"/>
    </source>
</evidence>
<dbReference type="GO" id="GO:0035251">
    <property type="term" value="F:UDP-glucosyltransferase activity"/>
    <property type="evidence" value="ECO:0007669"/>
    <property type="project" value="UniProtKB-ARBA"/>
</dbReference>
<dbReference type="InterPro" id="IPR050426">
    <property type="entry name" value="Glycosyltransferase_28"/>
</dbReference>
<dbReference type="PANTHER" id="PTHR48050">
    <property type="entry name" value="STEROL 3-BETA-GLUCOSYLTRANSFERASE"/>
    <property type="match status" value="1"/>
</dbReference>
<feature type="domain" description="Glycosyltransferase family 28 N-terminal" evidence="1">
    <location>
        <begin position="23"/>
        <end position="87"/>
    </location>
</feature>
<dbReference type="OrthoDB" id="541972at2759"/>
<gene>
    <name evidence="3" type="ORF">D9Q98_002766</name>
</gene>
<dbReference type="InterPro" id="IPR010610">
    <property type="entry name" value="EryCIII-like_C"/>
</dbReference>
<comment type="caution">
    <text evidence="3">The sequence shown here is derived from an EMBL/GenBank/DDBJ whole genome shotgun (WGS) entry which is preliminary data.</text>
</comment>
<accession>A0A9D4TU56</accession>